<dbReference type="GO" id="GO:0051539">
    <property type="term" value="F:4 iron, 4 sulfur cluster binding"/>
    <property type="evidence" value="ECO:0007669"/>
    <property type="project" value="UniProtKB-KW"/>
</dbReference>
<dbReference type="PANTHER" id="PTHR30002:SF4">
    <property type="entry name" value="EPOXYQUEUOSINE REDUCTASE"/>
    <property type="match status" value="1"/>
</dbReference>
<comment type="caution">
    <text evidence="3">The sequence shown here is derived from an EMBL/GenBank/DDBJ whole genome shotgun (WGS) entry which is preliminary data.</text>
</comment>
<keyword evidence="1" id="KW-0411">Iron-sulfur</keyword>
<evidence type="ECO:0000313" key="4">
    <source>
        <dbReference type="Proteomes" id="UP000029859"/>
    </source>
</evidence>
<keyword evidence="1" id="KW-0004">4Fe-4S</keyword>
<dbReference type="RefSeq" id="WP_048194569.1">
    <property type="nucleotide sequence ID" value="NZ_CAAGSM010000012.1"/>
</dbReference>
<protein>
    <submittedName>
        <fullName evidence="3">4Fe-4S ferredoxin</fullName>
    </submittedName>
</protein>
<evidence type="ECO:0000259" key="2">
    <source>
        <dbReference type="PROSITE" id="PS51379"/>
    </source>
</evidence>
<organism evidence="3 4">
    <name type="scientific">Methanococcoides methylutens</name>
    <dbReference type="NCBI Taxonomy" id="2226"/>
    <lineage>
        <taxon>Archaea</taxon>
        <taxon>Methanobacteriati</taxon>
        <taxon>Methanobacteriota</taxon>
        <taxon>Stenosarchaea group</taxon>
        <taxon>Methanomicrobia</taxon>
        <taxon>Methanosarcinales</taxon>
        <taxon>Methanosarcinaceae</taxon>
        <taxon>Methanococcoides</taxon>
    </lineage>
</organism>
<dbReference type="InterPro" id="IPR004453">
    <property type="entry name" value="QueG"/>
</dbReference>
<dbReference type="PROSITE" id="PS51379">
    <property type="entry name" value="4FE4S_FER_2"/>
    <property type="match status" value="1"/>
</dbReference>
<dbReference type="InterPro" id="IPR017896">
    <property type="entry name" value="4Fe4S_Fe-S-bd"/>
</dbReference>
<dbReference type="GO" id="GO:0052693">
    <property type="term" value="F:epoxyqueuosine reductase activity"/>
    <property type="evidence" value="ECO:0007669"/>
    <property type="project" value="TreeGrafter"/>
</dbReference>
<dbReference type="Proteomes" id="UP000029859">
    <property type="component" value="Unassembled WGS sequence"/>
</dbReference>
<evidence type="ECO:0000256" key="1">
    <source>
        <dbReference type="ARBA" id="ARBA00022485"/>
    </source>
</evidence>
<name>A0A099T3B9_METMT</name>
<reference evidence="3 4" key="1">
    <citation type="submission" date="2014-09" db="EMBL/GenBank/DDBJ databases">
        <title>Draft genome sequence of an obligately methylotrophic methanogen, Methanococcoides methylutens, isolated from marine sediment.</title>
        <authorList>
            <person name="Guan Y."/>
            <person name="Ngugi D.K."/>
            <person name="Blom J."/>
            <person name="Ali S."/>
            <person name="Ferry J.G."/>
            <person name="Stingl U."/>
        </authorList>
    </citation>
    <scope>NUCLEOTIDE SEQUENCE [LARGE SCALE GENOMIC DNA]</scope>
    <source>
        <strain evidence="3 4">DSM 2657</strain>
    </source>
</reference>
<dbReference type="GO" id="GO:0008616">
    <property type="term" value="P:tRNA queuosine(34) biosynthetic process"/>
    <property type="evidence" value="ECO:0007669"/>
    <property type="project" value="InterPro"/>
</dbReference>
<dbReference type="AlphaFoldDB" id="A0A099T3B9"/>
<keyword evidence="1" id="KW-0479">Metal-binding</keyword>
<evidence type="ECO:0000313" key="3">
    <source>
        <dbReference type="EMBL" id="KGK98706.1"/>
    </source>
</evidence>
<accession>A0A099T3B9</accession>
<feature type="domain" description="4Fe-4S ferredoxin-type" evidence="2">
    <location>
        <begin position="179"/>
        <end position="209"/>
    </location>
</feature>
<dbReference type="EMBL" id="JRHO01000013">
    <property type="protein sequence ID" value="KGK98706.1"/>
    <property type="molecule type" value="Genomic_DNA"/>
</dbReference>
<proteinExistence type="predicted"/>
<gene>
    <name evidence="3" type="ORF">LI82_07620</name>
</gene>
<dbReference type="PANTHER" id="PTHR30002">
    <property type="entry name" value="EPOXYQUEUOSINE REDUCTASE"/>
    <property type="match status" value="1"/>
</dbReference>
<keyword evidence="1" id="KW-0408">Iron</keyword>
<sequence>MEEQTELNMEYLSKTLQEMALTLGAFKAGIATTETLAGGPPSADLTYVLPEAKSAVVFAIAFDQNLIESYFRKEDHKSMETNKVRSTTLANGIALEMAAFLEDFGFKAVPLNANFVYREKVMEFMKEQKSELHPPVSHRYLAVRSGIGHFGYSGHIITKENGSAIVLGSVVTDAELIPTEPLPEEENYCDGCKICLAACSSGYVDPLEKVTVTLGGKEFSYGKRKNFFRCGLVCGGLAGLSSSGKWSTWSPTRFDIPEKDEDFRAAMIENQQAQCGRPEAKGGFFSAGGRMEYTCSNCNLICHPDKEIRKARLKMLRKSGVVIEEPDGTRRAVSPEEAKEYLKSMPLERRKFYEDVSEE</sequence>
<keyword evidence="4" id="KW-1185">Reference proteome</keyword>
<dbReference type="OrthoDB" id="130074at2157"/>